<protein>
    <submittedName>
        <fullName evidence="1">Uncharacterized protein</fullName>
    </submittedName>
</protein>
<organism evidence="1">
    <name type="scientific">Chrysotila carterae</name>
    <name type="common">Marine alga</name>
    <name type="synonym">Syracosphaera carterae</name>
    <dbReference type="NCBI Taxonomy" id="13221"/>
    <lineage>
        <taxon>Eukaryota</taxon>
        <taxon>Haptista</taxon>
        <taxon>Haptophyta</taxon>
        <taxon>Prymnesiophyceae</taxon>
        <taxon>Isochrysidales</taxon>
        <taxon>Isochrysidaceae</taxon>
        <taxon>Chrysotila</taxon>
    </lineage>
</organism>
<dbReference type="AlphaFoldDB" id="A0A7S4BU95"/>
<reference evidence="1" key="1">
    <citation type="submission" date="2021-01" db="EMBL/GenBank/DDBJ databases">
        <authorList>
            <person name="Corre E."/>
            <person name="Pelletier E."/>
            <person name="Niang G."/>
            <person name="Scheremetjew M."/>
            <person name="Finn R."/>
            <person name="Kale V."/>
            <person name="Holt S."/>
            <person name="Cochrane G."/>
            <person name="Meng A."/>
            <person name="Brown T."/>
            <person name="Cohen L."/>
        </authorList>
    </citation>
    <scope>NUCLEOTIDE SEQUENCE</scope>
    <source>
        <strain evidence="1">CCMP645</strain>
    </source>
</reference>
<dbReference type="EMBL" id="HBIZ01046312">
    <property type="protein sequence ID" value="CAE0777041.1"/>
    <property type="molecule type" value="Transcribed_RNA"/>
</dbReference>
<sequence>MASPFSLYFILFSSTGSSRDSSIWQPPWGTYDHEDFCETLSTVLGLVDVVIWLPRSRQEAHGTYQASGRLRTPAATTGTGPHRHLLRHELVSAVYKGLIADTLPIHRRVQARTRFDAHVDAKSLHA</sequence>
<proteinExistence type="predicted"/>
<accession>A0A7S4BU95</accession>
<evidence type="ECO:0000313" key="1">
    <source>
        <dbReference type="EMBL" id="CAE0777041.1"/>
    </source>
</evidence>
<gene>
    <name evidence="1" type="ORF">PCAR00345_LOCUS29680</name>
</gene>
<name>A0A7S4BU95_CHRCT</name>